<dbReference type="GO" id="GO:0030170">
    <property type="term" value="F:pyridoxal phosphate binding"/>
    <property type="evidence" value="ECO:0007669"/>
    <property type="project" value="InterPro"/>
</dbReference>
<keyword evidence="4" id="KW-0238">DNA-binding</keyword>
<dbReference type="InterPro" id="IPR036390">
    <property type="entry name" value="WH_DNA-bd_sf"/>
</dbReference>
<evidence type="ECO:0000313" key="7">
    <source>
        <dbReference type="EMBL" id="GGK21922.1"/>
    </source>
</evidence>
<name>A0A917V292_9HYPH</name>
<keyword evidence="2" id="KW-0663">Pyridoxal phosphate</keyword>
<dbReference type="PANTHER" id="PTHR46577:SF1">
    <property type="entry name" value="HTH-TYPE TRANSCRIPTIONAL REGULATORY PROTEIN GABR"/>
    <property type="match status" value="1"/>
</dbReference>
<dbReference type="GO" id="GO:0003677">
    <property type="term" value="F:DNA binding"/>
    <property type="evidence" value="ECO:0007669"/>
    <property type="project" value="UniProtKB-KW"/>
</dbReference>
<keyword evidence="5" id="KW-0804">Transcription</keyword>
<dbReference type="CDD" id="cd07377">
    <property type="entry name" value="WHTH_GntR"/>
    <property type="match status" value="1"/>
</dbReference>
<comment type="caution">
    <text evidence="7">The sequence shown here is derived from an EMBL/GenBank/DDBJ whole genome shotgun (WGS) entry which is preliminary data.</text>
</comment>
<dbReference type="Pfam" id="PF00392">
    <property type="entry name" value="GntR"/>
    <property type="match status" value="1"/>
</dbReference>
<evidence type="ECO:0000313" key="8">
    <source>
        <dbReference type="Proteomes" id="UP000600449"/>
    </source>
</evidence>
<dbReference type="Gene3D" id="1.10.10.10">
    <property type="entry name" value="Winged helix-like DNA-binding domain superfamily/Winged helix DNA-binding domain"/>
    <property type="match status" value="1"/>
</dbReference>
<dbReference type="InterPro" id="IPR000524">
    <property type="entry name" value="Tscrpt_reg_HTH_GntR"/>
</dbReference>
<dbReference type="InterPro" id="IPR004839">
    <property type="entry name" value="Aminotransferase_I/II_large"/>
</dbReference>
<dbReference type="SUPFAM" id="SSF46785">
    <property type="entry name" value="Winged helix' DNA-binding domain"/>
    <property type="match status" value="1"/>
</dbReference>
<keyword evidence="8" id="KW-1185">Reference proteome</keyword>
<organism evidence="7 8">
    <name type="scientific">Salinarimonas ramus</name>
    <dbReference type="NCBI Taxonomy" id="690164"/>
    <lineage>
        <taxon>Bacteria</taxon>
        <taxon>Pseudomonadati</taxon>
        <taxon>Pseudomonadota</taxon>
        <taxon>Alphaproteobacteria</taxon>
        <taxon>Hyphomicrobiales</taxon>
        <taxon>Salinarimonadaceae</taxon>
        <taxon>Salinarimonas</taxon>
    </lineage>
</organism>
<evidence type="ECO:0000256" key="5">
    <source>
        <dbReference type="ARBA" id="ARBA00023163"/>
    </source>
</evidence>
<dbReference type="PROSITE" id="PS50949">
    <property type="entry name" value="HTH_GNTR"/>
    <property type="match status" value="1"/>
</dbReference>
<evidence type="ECO:0000256" key="2">
    <source>
        <dbReference type="ARBA" id="ARBA00022898"/>
    </source>
</evidence>
<evidence type="ECO:0000256" key="4">
    <source>
        <dbReference type="ARBA" id="ARBA00023125"/>
    </source>
</evidence>
<comment type="similarity">
    <text evidence="1">In the C-terminal section; belongs to the class-I pyridoxal-phosphate-dependent aminotransferase family.</text>
</comment>
<dbReference type="SMART" id="SM00345">
    <property type="entry name" value="HTH_GNTR"/>
    <property type="match status" value="1"/>
</dbReference>
<dbReference type="GO" id="GO:0003700">
    <property type="term" value="F:DNA-binding transcription factor activity"/>
    <property type="evidence" value="ECO:0007669"/>
    <property type="project" value="InterPro"/>
</dbReference>
<dbReference type="RefSeq" id="WP_188909371.1">
    <property type="nucleotide sequence ID" value="NZ_BMMF01000002.1"/>
</dbReference>
<keyword evidence="3" id="KW-0805">Transcription regulation</keyword>
<feature type="domain" description="HTH gntR-type" evidence="6">
    <location>
        <begin position="13"/>
        <end position="81"/>
    </location>
</feature>
<evidence type="ECO:0000259" key="6">
    <source>
        <dbReference type="PROSITE" id="PS50949"/>
    </source>
</evidence>
<dbReference type="SUPFAM" id="SSF53383">
    <property type="entry name" value="PLP-dependent transferases"/>
    <property type="match status" value="1"/>
</dbReference>
<dbReference type="Pfam" id="PF00155">
    <property type="entry name" value="Aminotran_1_2"/>
    <property type="match status" value="1"/>
</dbReference>
<sequence length="461" mass="49972">MTIWRPDPSTLKRPVYASLAEQIARAIADGSLPDGTQLPVQRKLADELGIAVQTVSRAYEDLARRGLIAGETGRGTFVRSLRREPEPPYLPERLNELIDLSILKPVCEPIHLERMKQALGRLAQDVPASALLSFRPNVVFPRHRAAGAEWLRGCGLEISPLNVTVTNGATAAQTIALMSTAPPGSTIATEAIGHHTLTPLATYLGLNLVGIPVDEDGMVPDALERACAEHDLRAAFVQPNVINPCAILMSEARRAEIVAVARRRDIALVENDVLGPFVERRPPPLARLAPERTLYVTSFTKIVMPGLRIGYLAVPDRYVAAAANRHLVTMWMATPLMAEIASDWVTDGTALDLVRWQRRTIHARHRVVSEALSGIAYRSHPESLHVWVPLPETHSEAAFVAHARAQGVAIAPGQSFRIGEAPIPPSVRISLGSTDAAQLRTGLAQVAHLIHAAPEPALLAI</sequence>
<accession>A0A917V292</accession>
<dbReference type="InterPro" id="IPR036388">
    <property type="entry name" value="WH-like_DNA-bd_sf"/>
</dbReference>
<reference evidence="7 8" key="1">
    <citation type="journal article" date="2014" name="Int. J. Syst. Evol. Microbiol.">
        <title>Complete genome sequence of Corynebacterium casei LMG S-19264T (=DSM 44701T), isolated from a smear-ripened cheese.</title>
        <authorList>
            <consortium name="US DOE Joint Genome Institute (JGI-PGF)"/>
            <person name="Walter F."/>
            <person name="Albersmeier A."/>
            <person name="Kalinowski J."/>
            <person name="Ruckert C."/>
        </authorList>
    </citation>
    <scope>NUCLEOTIDE SEQUENCE [LARGE SCALE GENOMIC DNA]</scope>
    <source>
        <strain evidence="7 8">CGMCC 1.9161</strain>
    </source>
</reference>
<dbReference type="InterPro" id="IPR015424">
    <property type="entry name" value="PyrdxlP-dep_Trfase"/>
</dbReference>
<dbReference type="AlphaFoldDB" id="A0A917V292"/>
<dbReference type="PANTHER" id="PTHR46577">
    <property type="entry name" value="HTH-TYPE TRANSCRIPTIONAL REGULATORY PROTEIN GABR"/>
    <property type="match status" value="1"/>
</dbReference>
<dbReference type="EMBL" id="BMMF01000002">
    <property type="protein sequence ID" value="GGK21922.1"/>
    <property type="molecule type" value="Genomic_DNA"/>
</dbReference>
<protein>
    <submittedName>
        <fullName evidence="7">GntR family transcriptional regulator</fullName>
    </submittedName>
</protein>
<dbReference type="InterPro" id="IPR015421">
    <property type="entry name" value="PyrdxlP-dep_Trfase_major"/>
</dbReference>
<evidence type="ECO:0000256" key="3">
    <source>
        <dbReference type="ARBA" id="ARBA00023015"/>
    </source>
</evidence>
<dbReference type="Gene3D" id="3.40.640.10">
    <property type="entry name" value="Type I PLP-dependent aspartate aminotransferase-like (Major domain)"/>
    <property type="match status" value="1"/>
</dbReference>
<evidence type="ECO:0000256" key="1">
    <source>
        <dbReference type="ARBA" id="ARBA00005384"/>
    </source>
</evidence>
<gene>
    <name evidence="7" type="ORF">GCM10011322_05730</name>
</gene>
<dbReference type="Proteomes" id="UP000600449">
    <property type="component" value="Unassembled WGS sequence"/>
</dbReference>
<proteinExistence type="inferred from homology"/>
<dbReference type="InterPro" id="IPR051446">
    <property type="entry name" value="HTH_trans_reg/aminotransferase"/>
</dbReference>
<dbReference type="CDD" id="cd00609">
    <property type="entry name" value="AAT_like"/>
    <property type="match status" value="1"/>
</dbReference>